<dbReference type="Pfam" id="PF24681">
    <property type="entry name" value="Kelch_KLHDC2_KLHL20_DRC7"/>
    <property type="match status" value="1"/>
</dbReference>
<protein>
    <recommendedName>
        <fullName evidence="4">Rab9 effector protein with kelch motifs</fullName>
    </recommendedName>
</protein>
<dbReference type="InterPro" id="IPR015915">
    <property type="entry name" value="Kelch-typ_b-propeller"/>
</dbReference>
<dbReference type="PANTHER" id="PTHR46647">
    <property type="entry name" value="RAB9 EFFECTOR PROTEIN WITH KELCH MOTIFS"/>
    <property type="match status" value="1"/>
</dbReference>
<comment type="function">
    <text evidence="3">Rab9 effector required for endosome to trans-Golgi network (TGN) transport.</text>
</comment>
<gene>
    <name evidence="5" type="primary">RABEPK</name>
</gene>
<proteinExistence type="predicted"/>
<sequence length="349" mass="37697">MEVLPVLDPEDWPQEKQWYVLVPRGQSPGVSVGHTCTFLSTGEKGKGNILIVGGANPNGSFTGCQVLSLDRHEWDIPEWDGLLARYEHCSFVPESSRNTLWVFAGAEQSGNLNCLQVLHVADGSSWETVKVSGVPPSPRTYHTSSACVGDRLFVFSGGHAGASPVADSQLHVFDTVSSTWSQPDTEGTAPSSRHGHVVVAVGSTIYIHGGLSGDKFHSDMFSIDTDTMKWKQVQATGDVPPGLAAHDATALGKNIYIFGGMTPESATNSMYKFDTEEQKWTLIKFEGDLPPNRLDHSMCIVPWQMRKEGSGHGDLAHTPCSEVVNLCFIFGGMDTGGVIFNDCLVTVVS</sequence>
<reference evidence="5" key="2">
    <citation type="submission" date="2025-08" db="UniProtKB">
        <authorList>
            <consortium name="Ensembl"/>
        </authorList>
    </citation>
    <scope>IDENTIFICATION</scope>
</reference>
<evidence type="ECO:0000313" key="5">
    <source>
        <dbReference type="Ensembl" id="ENSDCDP00010012189.1"/>
    </source>
</evidence>
<dbReference type="GeneTree" id="ENSGT00940000158763"/>
<evidence type="ECO:0000256" key="1">
    <source>
        <dbReference type="ARBA" id="ARBA00022441"/>
    </source>
</evidence>
<dbReference type="Ensembl" id="ENSDCDT00010012781.1">
    <property type="protein sequence ID" value="ENSDCDP00010012189.1"/>
    <property type="gene ID" value="ENSDCDG00010005443.1"/>
</dbReference>
<dbReference type="AlphaFoldDB" id="A0AAY4ATP2"/>
<dbReference type="InterPro" id="IPR052124">
    <property type="entry name" value="Rab9_kelch_effector"/>
</dbReference>
<keyword evidence="2" id="KW-0677">Repeat</keyword>
<keyword evidence="6" id="KW-1185">Reference proteome</keyword>
<evidence type="ECO:0000256" key="4">
    <source>
        <dbReference type="ARBA" id="ARBA00039295"/>
    </source>
</evidence>
<dbReference type="Gene3D" id="2.120.10.80">
    <property type="entry name" value="Kelch-type beta propeller"/>
    <property type="match status" value="2"/>
</dbReference>
<organism evidence="5 6">
    <name type="scientific">Denticeps clupeoides</name>
    <name type="common">denticle herring</name>
    <dbReference type="NCBI Taxonomy" id="299321"/>
    <lineage>
        <taxon>Eukaryota</taxon>
        <taxon>Metazoa</taxon>
        <taxon>Chordata</taxon>
        <taxon>Craniata</taxon>
        <taxon>Vertebrata</taxon>
        <taxon>Euteleostomi</taxon>
        <taxon>Actinopterygii</taxon>
        <taxon>Neopterygii</taxon>
        <taxon>Teleostei</taxon>
        <taxon>Clupei</taxon>
        <taxon>Clupeiformes</taxon>
        <taxon>Denticipitoidei</taxon>
        <taxon>Denticipitidae</taxon>
        <taxon>Denticeps</taxon>
    </lineage>
</organism>
<evidence type="ECO:0000313" key="6">
    <source>
        <dbReference type="Proteomes" id="UP000694580"/>
    </source>
</evidence>
<dbReference type="PANTHER" id="PTHR46647:SF1">
    <property type="entry name" value="RAB9 EFFECTOR PROTEIN WITH KELCH MOTIFS"/>
    <property type="match status" value="1"/>
</dbReference>
<dbReference type="RefSeq" id="XP_028829903.1">
    <property type="nucleotide sequence ID" value="XM_028974070.1"/>
</dbReference>
<reference evidence="5" key="3">
    <citation type="submission" date="2025-09" db="UniProtKB">
        <authorList>
            <consortium name="Ensembl"/>
        </authorList>
    </citation>
    <scope>IDENTIFICATION</scope>
</reference>
<dbReference type="Proteomes" id="UP000694580">
    <property type="component" value="Chromosome 3"/>
</dbReference>
<reference evidence="5 6" key="1">
    <citation type="submission" date="2020-06" db="EMBL/GenBank/DDBJ databases">
        <authorList>
            <consortium name="Wellcome Sanger Institute Data Sharing"/>
        </authorList>
    </citation>
    <scope>NUCLEOTIDE SEQUENCE [LARGE SCALE GENOMIC DNA]</scope>
</reference>
<accession>A0AAY4ATP2</accession>
<dbReference type="SUPFAM" id="SSF117281">
    <property type="entry name" value="Kelch motif"/>
    <property type="match status" value="1"/>
</dbReference>
<evidence type="ECO:0000256" key="3">
    <source>
        <dbReference type="ARBA" id="ARBA00037224"/>
    </source>
</evidence>
<name>A0AAY4ATP2_9TELE</name>
<evidence type="ECO:0000256" key="2">
    <source>
        <dbReference type="ARBA" id="ARBA00022737"/>
    </source>
</evidence>
<dbReference type="GeneID" id="114786716"/>
<keyword evidence="1" id="KW-0880">Kelch repeat</keyword>